<comment type="caution">
    <text evidence="1">The sequence shown here is derived from an EMBL/GenBank/DDBJ whole genome shotgun (WGS) entry which is preliminary data.</text>
</comment>
<reference evidence="1 2" key="1">
    <citation type="submission" date="2018-06" db="EMBL/GenBank/DDBJ databases">
        <authorList>
            <consortium name="Pathogen Informatics"/>
            <person name="Doyle S."/>
        </authorList>
    </citation>
    <scope>NUCLEOTIDE SEQUENCE [LARGE SCALE GENOMIC DNA]</scope>
    <source>
        <strain evidence="1 2">NCTC11685</strain>
    </source>
</reference>
<dbReference type="Proteomes" id="UP000254863">
    <property type="component" value="Unassembled WGS sequence"/>
</dbReference>
<dbReference type="EMBL" id="UGMS01000001">
    <property type="protein sequence ID" value="STV72567.1"/>
    <property type="molecule type" value="Genomic_DNA"/>
</dbReference>
<evidence type="ECO:0000313" key="1">
    <source>
        <dbReference type="EMBL" id="STV72567.1"/>
    </source>
</evidence>
<dbReference type="AlphaFoldDB" id="A0A7H4N082"/>
<protein>
    <submittedName>
        <fullName evidence="1">Transcriptional regulator</fullName>
    </submittedName>
</protein>
<name>A0A7H4N082_9ENTR</name>
<evidence type="ECO:0000313" key="2">
    <source>
        <dbReference type="Proteomes" id="UP000254863"/>
    </source>
</evidence>
<sequence length="81" mass="8883">MPGAMVLIAYCGWGELDDGDYIARKLGNIKMTTCASPSYIASHGVPQTLEDLQQHQASTGLTAAADKLCRGRFRRQKEQLK</sequence>
<gene>
    <name evidence="1" type="ORF">NCTC11685_00648</name>
</gene>
<accession>A0A7H4N082</accession>
<proteinExistence type="predicted"/>
<dbReference type="SUPFAM" id="SSF53850">
    <property type="entry name" value="Periplasmic binding protein-like II"/>
    <property type="match status" value="1"/>
</dbReference>
<organism evidence="1 2">
    <name type="scientific">Klebsiella michiganensis</name>
    <dbReference type="NCBI Taxonomy" id="1134687"/>
    <lineage>
        <taxon>Bacteria</taxon>
        <taxon>Pseudomonadati</taxon>
        <taxon>Pseudomonadota</taxon>
        <taxon>Gammaproteobacteria</taxon>
        <taxon>Enterobacterales</taxon>
        <taxon>Enterobacteriaceae</taxon>
        <taxon>Klebsiella/Raoultella group</taxon>
        <taxon>Klebsiella</taxon>
    </lineage>
</organism>
<dbReference type="Gene3D" id="3.40.190.290">
    <property type="match status" value="1"/>
</dbReference>